<dbReference type="HAMAP" id="MF_00235">
    <property type="entry name" value="Adenylate_kinase_Adk"/>
    <property type="match status" value="1"/>
</dbReference>
<feature type="region of interest" description="NMP" evidence="5">
    <location>
        <begin position="30"/>
        <end position="59"/>
    </location>
</feature>
<feature type="binding site" evidence="5">
    <location>
        <position position="36"/>
    </location>
    <ligand>
        <name>AMP</name>
        <dbReference type="ChEBI" id="CHEBI:456215"/>
    </ligand>
</feature>
<evidence type="ECO:0000256" key="1">
    <source>
        <dbReference type="ARBA" id="ARBA00022679"/>
    </source>
</evidence>
<keyword evidence="3 5" id="KW-0547">Nucleotide-binding</keyword>
<evidence type="ECO:0000256" key="4">
    <source>
        <dbReference type="ARBA" id="ARBA00022777"/>
    </source>
</evidence>
<feature type="binding site" evidence="5">
    <location>
        <position position="163"/>
    </location>
    <ligand>
        <name>ATP</name>
        <dbReference type="ChEBI" id="CHEBI:30616"/>
    </ligand>
</feature>
<feature type="binding site" evidence="5">
    <location>
        <begin position="85"/>
        <end position="88"/>
    </location>
    <ligand>
        <name>AMP</name>
        <dbReference type="ChEBI" id="CHEBI:456215"/>
    </ligand>
</feature>
<dbReference type="PRINTS" id="PR00094">
    <property type="entry name" value="ADENYLTKNASE"/>
</dbReference>
<keyword evidence="5" id="KW-0963">Cytoplasm</keyword>
<organism evidence="8 9">
    <name type="scientific">Candidatus Roizmanbacteria bacterium CG10_big_fil_rev_8_21_14_0_10_45_7</name>
    <dbReference type="NCBI Taxonomy" id="1974854"/>
    <lineage>
        <taxon>Bacteria</taxon>
        <taxon>Candidatus Roizmaniibacteriota</taxon>
    </lineage>
</organism>
<keyword evidence="5 7" id="KW-0067">ATP-binding</keyword>
<feature type="binding site" evidence="5">
    <location>
        <begin position="57"/>
        <end position="59"/>
    </location>
    <ligand>
        <name>AMP</name>
        <dbReference type="ChEBI" id="CHEBI:456215"/>
    </ligand>
</feature>
<reference evidence="9" key="1">
    <citation type="submission" date="2017-09" db="EMBL/GenBank/DDBJ databases">
        <title>Depth-based differentiation of microbial function through sediment-hosted aquifers and enrichment of novel symbionts in the deep terrestrial subsurface.</title>
        <authorList>
            <person name="Probst A.J."/>
            <person name="Ladd B."/>
            <person name="Jarett J.K."/>
            <person name="Geller-Mcgrath D.E."/>
            <person name="Sieber C.M.K."/>
            <person name="Emerson J.B."/>
            <person name="Anantharaman K."/>
            <person name="Thomas B.C."/>
            <person name="Malmstrom R."/>
            <person name="Stieglmeier M."/>
            <person name="Klingl A."/>
            <person name="Woyke T."/>
            <person name="Ryan C.M."/>
            <person name="Banfield J.F."/>
        </authorList>
    </citation>
    <scope>NUCLEOTIDE SEQUENCE [LARGE SCALE GENOMIC DNA]</scope>
</reference>
<evidence type="ECO:0000256" key="5">
    <source>
        <dbReference type="HAMAP-Rule" id="MF_00235"/>
    </source>
</evidence>
<comment type="caution">
    <text evidence="5">Lacks conserved residue(s) required for the propagation of feature annotation.</text>
</comment>
<protein>
    <recommendedName>
        <fullName evidence="5 7">Adenylate kinase</fullName>
        <shortName evidence="5">AK</shortName>
        <ecNumber evidence="5 7">2.7.4.3</ecNumber>
    </recommendedName>
    <alternativeName>
        <fullName evidence="5">ATP-AMP transphosphorylase</fullName>
    </alternativeName>
    <alternativeName>
        <fullName evidence="5">ATP:AMP phosphotransferase</fullName>
    </alternativeName>
    <alternativeName>
        <fullName evidence="5">Adenylate monophosphate kinase</fullName>
    </alternativeName>
</protein>
<dbReference type="GO" id="GO:0004017">
    <property type="term" value="F:AMP kinase activity"/>
    <property type="evidence" value="ECO:0007669"/>
    <property type="project" value="UniProtKB-UniRule"/>
</dbReference>
<comment type="subunit">
    <text evidence="5 7">Monomer.</text>
</comment>
<evidence type="ECO:0000256" key="6">
    <source>
        <dbReference type="RuleBase" id="RU003330"/>
    </source>
</evidence>
<comment type="domain">
    <text evidence="5">Consists of three domains, a large central CORE domain and two small peripheral domains, NMPbind and LID, which undergo movements during catalysis. The LID domain closes over the site of phosphoryl transfer upon ATP binding. Assembling and dissambling the active center during each catalytic cycle provides an effective means to prevent ATP hydrolysis.</text>
</comment>
<feature type="binding site" evidence="5">
    <location>
        <position position="92"/>
    </location>
    <ligand>
        <name>AMP</name>
        <dbReference type="ChEBI" id="CHEBI:456215"/>
    </ligand>
</feature>
<dbReference type="SUPFAM" id="SSF52540">
    <property type="entry name" value="P-loop containing nucleoside triphosphate hydrolases"/>
    <property type="match status" value="2"/>
</dbReference>
<evidence type="ECO:0000256" key="7">
    <source>
        <dbReference type="RuleBase" id="RU003331"/>
    </source>
</evidence>
<evidence type="ECO:0000313" key="8">
    <source>
        <dbReference type="EMBL" id="PJE63501.1"/>
    </source>
</evidence>
<gene>
    <name evidence="5" type="primary">adk</name>
    <name evidence="8" type="ORF">COU89_03055</name>
</gene>
<dbReference type="GO" id="GO:0005524">
    <property type="term" value="F:ATP binding"/>
    <property type="evidence" value="ECO:0007669"/>
    <property type="project" value="UniProtKB-UniRule"/>
</dbReference>
<comment type="subcellular location">
    <subcellularLocation>
        <location evidence="5 7">Cytoplasm</location>
    </subcellularLocation>
</comment>
<comment type="similarity">
    <text evidence="5 6">Belongs to the adenylate kinase family.</text>
</comment>
<keyword evidence="2 5" id="KW-0545">Nucleotide biosynthesis</keyword>
<feature type="binding site" evidence="5">
    <location>
        <position position="135"/>
    </location>
    <ligand>
        <name>AMP</name>
        <dbReference type="ChEBI" id="CHEBI:456215"/>
    </ligand>
</feature>
<sequence length="376" mass="43057">MKLILIGIQGAGKSTQGNVLSKQLSIPYLSTGHIFRQMATEHTKWGRYVKETINAGILIPDKETLEIVQEYLSRPEYKNGYILDGFPRNLTQAKEFQNGLTAVVYLKVPDKEALWRIAGRNENRADDTIAGLKKRIEIFHSKTEIVIDFYREKGLLIEVDGTKSITAINEEILRLLGKRNGKNGLINWKRKEKAILAVVGLAGAGKTEATQFFRSKGLPVVGFNKIINSYIDEHKLEHTEAVHKKLRVEFREKYGMEAMAVLSKDKVAAALKKGPFLVIESLYSWEEYLYLKKQFPKINIYLLAIYADKQLRYKRVNERSYRKGLGGEERDLNELTLQNKGNPIAYADFLILNNGSIDELHDKLEEVYRQVYFGLR</sequence>
<keyword evidence="4 5" id="KW-0418">Kinase</keyword>
<name>A0A2M8KUB4_9BACT</name>
<dbReference type="AlphaFoldDB" id="A0A2M8KUB4"/>
<comment type="catalytic activity">
    <reaction evidence="5 7">
        <text>AMP + ATP = 2 ADP</text>
        <dbReference type="Rhea" id="RHEA:12973"/>
        <dbReference type="ChEBI" id="CHEBI:30616"/>
        <dbReference type="ChEBI" id="CHEBI:456215"/>
        <dbReference type="ChEBI" id="CHEBI:456216"/>
        <dbReference type="EC" id="2.7.4.3"/>
    </reaction>
</comment>
<dbReference type="GO" id="GO:0044209">
    <property type="term" value="P:AMP salvage"/>
    <property type="evidence" value="ECO:0007669"/>
    <property type="project" value="UniProtKB-UniRule"/>
</dbReference>
<dbReference type="Gene3D" id="3.40.50.300">
    <property type="entry name" value="P-loop containing nucleotide triphosphate hydrolases"/>
    <property type="match status" value="2"/>
</dbReference>
<dbReference type="CDD" id="cd01428">
    <property type="entry name" value="ADK"/>
    <property type="match status" value="1"/>
</dbReference>
<comment type="function">
    <text evidence="5">Catalyzes the reversible transfer of the terminal phosphate group between ATP and AMP. Plays an important role in cellular energy homeostasis and in adenine nucleotide metabolism.</text>
</comment>
<dbReference type="PROSITE" id="PS00113">
    <property type="entry name" value="ADENYLATE_KINASE"/>
    <property type="match status" value="1"/>
</dbReference>
<feature type="binding site" evidence="5">
    <location>
        <position position="31"/>
    </location>
    <ligand>
        <name>AMP</name>
        <dbReference type="ChEBI" id="CHEBI:456215"/>
    </ligand>
</feature>
<evidence type="ECO:0000256" key="2">
    <source>
        <dbReference type="ARBA" id="ARBA00022727"/>
    </source>
</evidence>
<dbReference type="EMBL" id="PFEE01000063">
    <property type="protein sequence ID" value="PJE63501.1"/>
    <property type="molecule type" value="Genomic_DNA"/>
</dbReference>
<dbReference type="EC" id="2.7.4.3" evidence="5 7"/>
<dbReference type="UniPathway" id="UPA00588">
    <property type="reaction ID" value="UER00649"/>
</dbReference>
<dbReference type="InterPro" id="IPR027417">
    <property type="entry name" value="P-loop_NTPase"/>
</dbReference>
<comment type="caution">
    <text evidence="8">The sequence shown here is derived from an EMBL/GenBank/DDBJ whole genome shotgun (WGS) entry which is preliminary data.</text>
</comment>
<dbReference type="GO" id="GO:0005737">
    <property type="term" value="C:cytoplasm"/>
    <property type="evidence" value="ECO:0007669"/>
    <property type="project" value="UniProtKB-SubCell"/>
</dbReference>
<feature type="binding site" evidence="5">
    <location>
        <position position="120"/>
    </location>
    <ligand>
        <name>ATP</name>
        <dbReference type="ChEBI" id="CHEBI:30616"/>
    </ligand>
</feature>
<keyword evidence="1 5" id="KW-0808">Transferase</keyword>
<evidence type="ECO:0000256" key="3">
    <source>
        <dbReference type="ARBA" id="ARBA00022741"/>
    </source>
</evidence>
<feature type="binding site" evidence="5">
    <location>
        <position position="124"/>
    </location>
    <ligand>
        <name>AMP</name>
        <dbReference type="ChEBI" id="CHEBI:456215"/>
    </ligand>
</feature>
<dbReference type="Pfam" id="PF13238">
    <property type="entry name" value="AAA_18"/>
    <property type="match status" value="1"/>
</dbReference>
<dbReference type="InterPro" id="IPR033690">
    <property type="entry name" value="Adenylat_kinase_CS"/>
</dbReference>
<dbReference type="InterPro" id="IPR000850">
    <property type="entry name" value="Adenylat/UMP-CMP_kin"/>
</dbReference>
<comment type="pathway">
    <text evidence="5">Purine metabolism; AMP biosynthesis via salvage pathway; AMP from ADP: step 1/1.</text>
</comment>
<evidence type="ECO:0000313" key="9">
    <source>
        <dbReference type="Proteomes" id="UP000231569"/>
    </source>
</evidence>
<dbReference type="Proteomes" id="UP000231569">
    <property type="component" value="Unassembled WGS sequence"/>
</dbReference>
<accession>A0A2M8KUB4</accession>
<dbReference type="Pfam" id="PF00406">
    <property type="entry name" value="ADK"/>
    <property type="match status" value="1"/>
</dbReference>
<feature type="binding site" evidence="5">
    <location>
        <begin position="10"/>
        <end position="15"/>
    </location>
    <ligand>
        <name>ATP</name>
        <dbReference type="ChEBI" id="CHEBI:30616"/>
    </ligand>
</feature>
<dbReference type="PANTHER" id="PTHR23359">
    <property type="entry name" value="NUCLEOTIDE KINASE"/>
    <property type="match status" value="1"/>
</dbReference>
<proteinExistence type="inferred from homology"/>